<proteinExistence type="predicted"/>
<reference evidence="1" key="2">
    <citation type="submission" date="2020-07" db="EMBL/GenBank/DDBJ databases">
        <authorList>
            <person name="Vera ALvarez R."/>
            <person name="Arias-Moreno D.M."/>
            <person name="Jimenez-Jacinto V."/>
            <person name="Jimenez-Bremont J.F."/>
            <person name="Swaminathan K."/>
            <person name="Moose S.P."/>
            <person name="Guerrero-Gonzalez M.L."/>
            <person name="Marino-Ramirez L."/>
            <person name="Landsman D."/>
            <person name="Rodriguez-Kessler M."/>
            <person name="Delgado-Sanchez P."/>
        </authorList>
    </citation>
    <scope>NUCLEOTIDE SEQUENCE</scope>
    <source>
        <tissue evidence="1">Cladode</tissue>
    </source>
</reference>
<reference evidence="1" key="1">
    <citation type="journal article" date="2013" name="J. Plant Res.">
        <title>Effect of fungi and light on seed germination of three Opuntia species from semiarid lands of central Mexico.</title>
        <authorList>
            <person name="Delgado-Sanchez P."/>
            <person name="Jimenez-Bremont J.F."/>
            <person name="Guerrero-Gonzalez Mde L."/>
            <person name="Flores J."/>
        </authorList>
    </citation>
    <scope>NUCLEOTIDE SEQUENCE</scope>
    <source>
        <tissue evidence="1">Cladode</tissue>
    </source>
</reference>
<evidence type="ECO:0000313" key="1">
    <source>
        <dbReference type="EMBL" id="MBA4653003.1"/>
    </source>
</evidence>
<name>A0A7C9E073_OPUST</name>
<protein>
    <submittedName>
        <fullName evidence="1">Uncharacterized protein</fullName>
    </submittedName>
</protein>
<organism evidence="1">
    <name type="scientific">Opuntia streptacantha</name>
    <name type="common">Prickly pear cactus</name>
    <name type="synonym">Opuntia cardona</name>
    <dbReference type="NCBI Taxonomy" id="393608"/>
    <lineage>
        <taxon>Eukaryota</taxon>
        <taxon>Viridiplantae</taxon>
        <taxon>Streptophyta</taxon>
        <taxon>Embryophyta</taxon>
        <taxon>Tracheophyta</taxon>
        <taxon>Spermatophyta</taxon>
        <taxon>Magnoliopsida</taxon>
        <taxon>eudicotyledons</taxon>
        <taxon>Gunneridae</taxon>
        <taxon>Pentapetalae</taxon>
        <taxon>Caryophyllales</taxon>
        <taxon>Cactineae</taxon>
        <taxon>Cactaceae</taxon>
        <taxon>Opuntioideae</taxon>
        <taxon>Opuntia</taxon>
    </lineage>
</organism>
<dbReference type="EMBL" id="GISG01177094">
    <property type="protein sequence ID" value="MBA4653003.1"/>
    <property type="molecule type" value="Transcribed_RNA"/>
</dbReference>
<sequence length="109" mass="12594">MCHILMTKDYVVVHRRIVNGKLRRATSVWHHSIGTAVESASLMKECSKFTNVAAKKRKLYGELPSEKVKAQTLQGQPEVRGITHIRVLHIVHGIMYRGRQNYQSRWLKT</sequence>
<dbReference type="EMBL" id="GISG01177093">
    <property type="protein sequence ID" value="MBA4653002.1"/>
    <property type="molecule type" value="Transcribed_RNA"/>
</dbReference>
<accession>A0A7C9E073</accession>
<dbReference type="AlphaFoldDB" id="A0A7C9E073"/>